<reference evidence="3" key="1">
    <citation type="journal article" date="2019" name="bioRxiv">
        <title>The Genome of the Zebra Mussel, Dreissena polymorpha: A Resource for Invasive Species Research.</title>
        <authorList>
            <person name="McCartney M.A."/>
            <person name="Auch B."/>
            <person name="Kono T."/>
            <person name="Mallez S."/>
            <person name="Zhang Y."/>
            <person name="Obille A."/>
            <person name="Becker A."/>
            <person name="Abrahante J.E."/>
            <person name="Garbe J."/>
            <person name="Badalamenti J.P."/>
            <person name="Herman A."/>
            <person name="Mangelson H."/>
            <person name="Liachko I."/>
            <person name="Sullivan S."/>
            <person name="Sone E.D."/>
            <person name="Koren S."/>
            <person name="Silverstein K.A.T."/>
            <person name="Beckman K.B."/>
            <person name="Gohl D.M."/>
        </authorList>
    </citation>
    <scope>NUCLEOTIDE SEQUENCE</scope>
    <source>
        <strain evidence="3">Duluth1</strain>
        <tissue evidence="3">Whole animal</tissue>
    </source>
</reference>
<sequence length="145" mass="16923">MHRNALKQEAGFDPNIFEWMYEEANKNGLEECDRLGEIIFDEMSIQQDIQIEKNGSVLELNGFTEFGMCQQLRKDSKSKTLGTHILQLLFLGLNGFRFPFAFLCLIMSRHLSYIDSFGRLRHTYINLVSLCFIPVWMGHNVIERL</sequence>
<keyword evidence="1" id="KW-0472">Membrane</keyword>
<feature type="transmembrane region" description="Helical" evidence="1">
    <location>
        <begin position="88"/>
        <end position="111"/>
    </location>
</feature>
<gene>
    <name evidence="3" type="ORF">DPMN_137236</name>
</gene>
<evidence type="ECO:0000259" key="2">
    <source>
        <dbReference type="Pfam" id="PF21787"/>
    </source>
</evidence>
<organism evidence="3 4">
    <name type="scientific">Dreissena polymorpha</name>
    <name type="common">Zebra mussel</name>
    <name type="synonym">Mytilus polymorpha</name>
    <dbReference type="NCBI Taxonomy" id="45954"/>
    <lineage>
        <taxon>Eukaryota</taxon>
        <taxon>Metazoa</taxon>
        <taxon>Spiralia</taxon>
        <taxon>Lophotrochozoa</taxon>
        <taxon>Mollusca</taxon>
        <taxon>Bivalvia</taxon>
        <taxon>Autobranchia</taxon>
        <taxon>Heteroconchia</taxon>
        <taxon>Euheterodonta</taxon>
        <taxon>Imparidentia</taxon>
        <taxon>Neoheterodontei</taxon>
        <taxon>Myida</taxon>
        <taxon>Dreissenoidea</taxon>
        <taxon>Dreissenidae</taxon>
        <taxon>Dreissena</taxon>
    </lineage>
</organism>
<dbReference type="EMBL" id="JAIWYP010000006">
    <property type="protein sequence ID" value="KAH3808877.1"/>
    <property type="molecule type" value="Genomic_DNA"/>
</dbReference>
<keyword evidence="4" id="KW-1185">Reference proteome</keyword>
<evidence type="ECO:0000256" key="1">
    <source>
        <dbReference type="SAM" id="Phobius"/>
    </source>
</evidence>
<feature type="domain" description="Transposable element P transposase-like RNase H" evidence="2">
    <location>
        <begin position="9"/>
        <end position="102"/>
    </location>
</feature>
<dbReference type="AlphaFoldDB" id="A0A9D4G7F3"/>
<keyword evidence="1" id="KW-0812">Transmembrane</keyword>
<dbReference type="Proteomes" id="UP000828390">
    <property type="component" value="Unassembled WGS sequence"/>
</dbReference>
<comment type="caution">
    <text evidence="3">The sequence shown here is derived from an EMBL/GenBank/DDBJ whole genome shotgun (WGS) entry which is preliminary data.</text>
</comment>
<feature type="transmembrane region" description="Helical" evidence="1">
    <location>
        <begin position="123"/>
        <end position="142"/>
    </location>
</feature>
<keyword evidence="1" id="KW-1133">Transmembrane helix</keyword>
<dbReference type="Pfam" id="PF21787">
    <property type="entry name" value="TNP-like_RNaseH_N"/>
    <property type="match status" value="1"/>
</dbReference>
<protein>
    <recommendedName>
        <fullName evidence="2">Transposable element P transposase-like RNase H domain-containing protein</fullName>
    </recommendedName>
</protein>
<name>A0A9D4G7F3_DREPO</name>
<evidence type="ECO:0000313" key="4">
    <source>
        <dbReference type="Proteomes" id="UP000828390"/>
    </source>
</evidence>
<dbReference type="InterPro" id="IPR048365">
    <property type="entry name" value="TNP-like_RNaseH_N"/>
</dbReference>
<accession>A0A9D4G7F3</accession>
<evidence type="ECO:0000313" key="3">
    <source>
        <dbReference type="EMBL" id="KAH3808877.1"/>
    </source>
</evidence>
<reference evidence="3" key="2">
    <citation type="submission" date="2020-11" db="EMBL/GenBank/DDBJ databases">
        <authorList>
            <person name="McCartney M.A."/>
            <person name="Auch B."/>
            <person name="Kono T."/>
            <person name="Mallez S."/>
            <person name="Becker A."/>
            <person name="Gohl D.M."/>
            <person name="Silverstein K.A.T."/>
            <person name="Koren S."/>
            <person name="Bechman K.B."/>
            <person name="Herman A."/>
            <person name="Abrahante J.E."/>
            <person name="Garbe J."/>
        </authorList>
    </citation>
    <scope>NUCLEOTIDE SEQUENCE</scope>
    <source>
        <strain evidence="3">Duluth1</strain>
        <tissue evidence="3">Whole animal</tissue>
    </source>
</reference>
<proteinExistence type="predicted"/>